<reference evidence="10 11" key="1">
    <citation type="submission" date="2015-11" db="EMBL/GenBank/DDBJ databases">
        <title>Draft Genome Sequence of the Strain BR 10423 (Rhizobium sp.) isolated from nodules of Mimosa pudica.</title>
        <authorList>
            <person name="Barauna A.C."/>
            <person name="Zilli J.E."/>
            <person name="Simoes-Araujo J.L."/>
            <person name="Reis V.M."/>
            <person name="James E.K."/>
            <person name="Reis F.B.Jr."/>
            <person name="Rouws L.F."/>
            <person name="Passos S.R."/>
            <person name="Gois S.R."/>
        </authorList>
    </citation>
    <scope>NUCLEOTIDE SEQUENCE [LARGE SCALE GENOMIC DNA]</scope>
    <source>
        <strain evidence="10 11">BR10423</strain>
    </source>
</reference>
<dbReference type="GO" id="GO:0005886">
    <property type="term" value="C:plasma membrane"/>
    <property type="evidence" value="ECO:0007669"/>
    <property type="project" value="UniProtKB-SubCell"/>
</dbReference>
<keyword evidence="4 8" id="KW-1003">Cell membrane</keyword>
<dbReference type="PANTHER" id="PTHR34295">
    <property type="entry name" value="BIOTIN TRANSPORTER BIOY"/>
    <property type="match status" value="1"/>
</dbReference>
<sequence>MSTRDLVLSALFAAIIVALGILPPITLGFIPVPITAQSLGVMMAGVVLGARRGTIAVLIVLVLVAIGLPVLSGGRGGLAAFAAPTTGFLIGWVLAAFVTGYLSERLVKSEQSALVQTVGFFFAAMIGGIVVLYACGIVYLAFAAQLGLSKAFLGSMAFIPGDVVKAFVAALVGRAVMVGYPLLPVRS</sequence>
<evidence type="ECO:0000256" key="2">
    <source>
        <dbReference type="ARBA" id="ARBA00010692"/>
    </source>
</evidence>
<dbReference type="InterPro" id="IPR003784">
    <property type="entry name" value="BioY"/>
</dbReference>
<evidence type="ECO:0000313" key="10">
    <source>
        <dbReference type="EMBL" id="KWV52751.1"/>
    </source>
</evidence>
<feature type="transmembrane region" description="Helical" evidence="9">
    <location>
        <begin position="55"/>
        <end position="72"/>
    </location>
</feature>
<accession>A0A109JPJ6</accession>
<dbReference type="OrthoDB" id="9803495at2"/>
<dbReference type="AlphaFoldDB" id="A0A109JPJ6"/>
<dbReference type="Pfam" id="PF02632">
    <property type="entry name" value="BioY"/>
    <property type="match status" value="1"/>
</dbReference>
<evidence type="ECO:0000256" key="5">
    <source>
        <dbReference type="ARBA" id="ARBA00022692"/>
    </source>
</evidence>
<evidence type="ECO:0000256" key="7">
    <source>
        <dbReference type="ARBA" id="ARBA00023136"/>
    </source>
</evidence>
<dbReference type="EMBL" id="LNCD01000070">
    <property type="protein sequence ID" value="KWV52751.1"/>
    <property type="molecule type" value="Genomic_DNA"/>
</dbReference>
<evidence type="ECO:0000256" key="1">
    <source>
        <dbReference type="ARBA" id="ARBA00004651"/>
    </source>
</evidence>
<keyword evidence="5 9" id="KW-0812">Transmembrane</keyword>
<evidence type="ECO:0000256" key="6">
    <source>
        <dbReference type="ARBA" id="ARBA00022989"/>
    </source>
</evidence>
<name>A0A109JPJ6_9HYPH</name>
<feature type="transmembrane region" description="Helical" evidence="9">
    <location>
        <begin position="114"/>
        <end position="143"/>
    </location>
</feature>
<evidence type="ECO:0000256" key="9">
    <source>
        <dbReference type="SAM" id="Phobius"/>
    </source>
</evidence>
<dbReference type="PANTHER" id="PTHR34295:SF4">
    <property type="entry name" value="BIOTIN TRANSPORTER BIOY-RELATED"/>
    <property type="match status" value="1"/>
</dbReference>
<comment type="caution">
    <text evidence="10">The sequence shown here is derived from an EMBL/GenBank/DDBJ whole genome shotgun (WGS) entry which is preliminary data.</text>
</comment>
<comment type="similarity">
    <text evidence="2 8">Belongs to the BioY family.</text>
</comment>
<feature type="transmembrane region" description="Helical" evidence="9">
    <location>
        <begin position="78"/>
        <end position="102"/>
    </location>
</feature>
<keyword evidence="6 9" id="KW-1133">Transmembrane helix</keyword>
<dbReference type="Gene3D" id="1.10.1760.20">
    <property type="match status" value="1"/>
</dbReference>
<dbReference type="GO" id="GO:0015225">
    <property type="term" value="F:biotin transmembrane transporter activity"/>
    <property type="evidence" value="ECO:0007669"/>
    <property type="project" value="UniProtKB-UniRule"/>
</dbReference>
<protein>
    <recommendedName>
        <fullName evidence="8">Biotin transporter</fullName>
    </recommendedName>
</protein>
<evidence type="ECO:0000313" key="11">
    <source>
        <dbReference type="Proteomes" id="UP000068164"/>
    </source>
</evidence>
<dbReference type="PIRSF" id="PIRSF016661">
    <property type="entry name" value="BioY"/>
    <property type="match status" value="1"/>
</dbReference>
<keyword evidence="3 8" id="KW-0813">Transport</keyword>
<keyword evidence="7 8" id="KW-0472">Membrane</keyword>
<evidence type="ECO:0000256" key="8">
    <source>
        <dbReference type="PIRNR" id="PIRNR016661"/>
    </source>
</evidence>
<dbReference type="Proteomes" id="UP000068164">
    <property type="component" value="Unassembled WGS sequence"/>
</dbReference>
<evidence type="ECO:0000256" key="4">
    <source>
        <dbReference type="ARBA" id="ARBA00022475"/>
    </source>
</evidence>
<organism evidence="10 11">
    <name type="scientific">Rhizobium altiplani</name>
    <dbReference type="NCBI Taxonomy" id="1864509"/>
    <lineage>
        <taxon>Bacteria</taxon>
        <taxon>Pseudomonadati</taxon>
        <taxon>Pseudomonadota</taxon>
        <taxon>Alphaproteobacteria</taxon>
        <taxon>Hyphomicrobiales</taxon>
        <taxon>Rhizobiaceae</taxon>
        <taxon>Rhizobium/Agrobacterium group</taxon>
        <taxon>Rhizobium</taxon>
    </lineage>
</organism>
<gene>
    <name evidence="10" type="ORF">AS026_04500</name>
</gene>
<evidence type="ECO:0000256" key="3">
    <source>
        <dbReference type="ARBA" id="ARBA00022448"/>
    </source>
</evidence>
<proteinExistence type="inferred from homology"/>
<comment type="subcellular location">
    <subcellularLocation>
        <location evidence="1 8">Cell membrane</location>
        <topology evidence="1 8">Multi-pass membrane protein</topology>
    </subcellularLocation>
</comment>
<dbReference type="RefSeq" id="WP_018858972.1">
    <property type="nucleotide sequence ID" value="NZ_JBBNAS010000155.1"/>
</dbReference>
<keyword evidence="11" id="KW-1185">Reference proteome</keyword>